<comment type="caution">
    <text evidence="1">The sequence shown here is derived from an EMBL/GenBank/DDBJ whole genome shotgun (WGS) entry which is preliminary data.</text>
</comment>
<accession>A0A150JX05</accession>
<proteinExistence type="predicted"/>
<protein>
    <submittedName>
        <fullName evidence="1">Uncharacterized protein</fullName>
    </submittedName>
</protein>
<dbReference type="Proteomes" id="UP000075304">
    <property type="component" value="Unassembled WGS sequence"/>
</dbReference>
<dbReference type="GeneID" id="29815206"/>
<evidence type="ECO:0000313" key="1">
    <source>
        <dbReference type="EMBL" id="KYC61294.1"/>
    </source>
</evidence>
<dbReference type="EMBL" id="LQYI01000144">
    <property type="protein sequence ID" value="KYC61294.1"/>
    <property type="molecule type" value="Genomic_DNA"/>
</dbReference>
<evidence type="ECO:0000313" key="2">
    <source>
        <dbReference type="Proteomes" id="UP000075304"/>
    </source>
</evidence>
<reference evidence="1 2" key="1">
    <citation type="submission" date="2016-01" db="EMBL/GenBank/DDBJ databases">
        <title>Genome Sequences of Twelve Sporeforming Bacillus Species Isolated from Foods.</title>
        <authorList>
            <person name="Berendsen E.M."/>
            <person name="Wells-Bennik M.H."/>
            <person name="Krawcyk A.O."/>
            <person name="De Jong A."/>
            <person name="Holsappel S."/>
            <person name="Eijlander R.T."/>
            <person name="Kuipers O.P."/>
        </authorList>
    </citation>
    <scope>NUCLEOTIDE SEQUENCE [LARGE SCALE GENOMIC DNA]</scope>
    <source>
        <strain evidence="1 2">B4099</strain>
    </source>
</reference>
<gene>
    <name evidence="1" type="ORF">B4099_3590</name>
</gene>
<sequence>MTVFTTATMPSQETGGTRKLFVLPVLNRNNAVPGNRRLMIAIGLQTACLVMQKRGKMGNPVLWRFAQK</sequence>
<dbReference type="AlphaFoldDB" id="A0A150JX05"/>
<organism evidence="1 2">
    <name type="scientific">Heyndrickxia coagulans</name>
    <name type="common">Weizmannia coagulans</name>
    <dbReference type="NCBI Taxonomy" id="1398"/>
    <lineage>
        <taxon>Bacteria</taxon>
        <taxon>Bacillati</taxon>
        <taxon>Bacillota</taxon>
        <taxon>Bacilli</taxon>
        <taxon>Bacillales</taxon>
        <taxon>Bacillaceae</taxon>
        <taxon>Heyndrickxia</taxon>
    </lineage>
</organism>
<dbReference type="PATRIC" id="fig|1398.25.peg.1199"/>
<name>A0A150JX05_HEYCO</name>
<dbReference type="RefSeq" id="WP_029142282.1">
    <property type="nucleotide sequence ID" value="NZ_CABJCT010000003.1"/>
</dbReference>